<dbReference type="GO" id="GO:0004674">
    <property type="term" value="F:protein serine/threonine kinase activity"/>
    <property type="evidence" value="ECO:0007669"/>
    <property type="project" value="UniProtKB-KW"/>
</dbReference>
<proteinExistence type="predicted"/>
<keyword evidence="6" id="KW-0067">ATP-binding</keyword>
<evidence type="ECO:0000256" key="5">
    <source>
        <dbReference type="ARBA" id="ARBA00022777"/>
    </source>
</evidence>
<dbReference type="Gene3D" id="1.10.510.10">
    <property type="entry name" value="Transferase(Phosphotransferase) domain 1"/>
    <property type="match status" value="2"/>
</dbReference>
<dbReference type="Proteomes" id="UP000288859">
    <property type="component" value="Unassembled WGS sequence"/>
</dbReference>
<keyword evidence="4" id="KW-0547">Nucleotide-binding</keyword>
<evidence type="ECO:0000256" key="2">
    <source>
        <dbReference type="ARBA" id="ARBA00022527"/>
    </source>
</evidence>
<dbReference type="InterPro" id="IPR011009">
    <property type="entry name" value="Kinase-like_dom_sf"/>
</dbReference>
<dbReference type="SUPFAM" id="SSF56112">
    <property type="entry name" value="Protein kinase-like (PK-like)"/>
    <property type="match status" value="2"/>
</dbReference>
<dbReference type="EMBL" id="NAJM01000010">
    <property type="protein sequence ID" value="RVX72815.1"/>
    <property type="molecule type" value="Genomic_DNA"/>
</dbReference>
<evidence type="ECO:0000256" key="1">
    <source>
        <dbReference type="ARBA" id="ARBA00012513"/>
    </source>
</evidence>
<dbReference type="AlphaFoldDB" id="A0A438NAM2"/>
<keyword evidence="2" id="KW-0723">Serine/threonine-protein kinase</keyword>
<organism evidence="11 12">
    <name type="scientific">Exophiala mesophila</name>
    <name type="common">Black yeast-like fungus</name>
    <dbReference type="NCBI Taxonomy" id="212818"/>
    <lineage>
        <taxon>Eukaryota</taxon>
        <taxon>Fungi</taxon>
        <taxon>Dikarya</taxon>
        <taxon>Ascomycota</taxon>
        <taxon>Pezizomycotina</taxon>
        <taxon>Eurotiomycetes</taxon>
        <taxon>Chaetothyriomycetidae</taxon>
        <taxon>Chaetothyriales</taxon>
        <taxon>Herpotrichiellaceae</taxon>
        <taxon>Exophiala</taxon>
    </lineage>
</organism>
<evidence type="ECO:0000256" key="6">
    <source>
        <dbReference type="ARBA" id="ARBA00022840"/>
    </source>
</evidence>
<dbReference type="PROSITE" id="PS50011">
    <property type="entry name" value="PROTEIN_KINASE_DOM"/>
    <property type="match status" value="1"/>
</dbReference>
<evidence type="ECO:0000313" key="12">
    <source>
        <dbReference type="Proteomes" id="UP000288859"/>
    </source>
</evidence>
<dbReference type="InterPro" id="IPR000719">
    <property type="entry name" value="Prot_kinase_dom"/>
</dbReference>
<sequence length="691" mass="80971">MASPQDVPDFDNFALTQKQASDNYKLRTPRSEGGDLDDEWYEQRMRRGAWGNPRRITPQEFMRRYPIMEDSEELDKEWGPVRLLGQGGFGLVGLWEKRDINNKTVDRVAIKHAEVLKDKGLYLGDSPPLLKEAVVHHDLNTKNADAFPWLRRYKYHRGQNLLSTRFRVPHAQRMYLEFCEHGDLDTLRSRYRLWDQHLPELFIWRVFHQLAMAGDALREQPPPKSLVLKHMIKERADAMVQYDEIARAQAERRRLNKTLSDSARLKEEEKLDRIMLLTEQDHYDPNTDTKQFDFQHYSTLHLDMKPKNVLLADPNWQGKKRSHHKQQQQQQQETQAAERSGGTTQSEDQESPENRAAKRPRTSETLADSEEPDRGDLDDPDYPLAKMSDFGLAQYTTYFHRANPHIFWRCGTESFKGPEQIGYGANWNIPPTGAVIREMRWGENGQVEANSEQEAHQLQRDDGQREIVFDHSLNIYGIGRTMYSLATLADDYELHGNRKRGFAERRAVNPHQYKACYHHQVRRVRTMLPKTYSPRLRHLIWRCIDPNPANRPSQYELRDRTERGLDMFVEKCRQEDDETVLDVSDQENNPNAKPPRPSQKLFYRGNEINNMPRGQAAFPLRWNDVREAFRDDFLNPDVPRLRIPPGKFDPLRPENPEQAAAFDKELAGKGPLWKKWESDNVTNNKWFKDGL</sequence>
<evidence type="ECO:0000313" key="11">
    <source>
        <dbReference type="EMBL" id="RVX72815.1"/>
    </source>
</evidence>
<evidence type="ECO:0000256" key="3">
    <source>
        <dbReference type="ARBA" id="ARBA00022679"/>
    </source>
</evidence>
<feature type="region of interest" description="Disordered" evidence="9">
    <location>
        <begin position="579"/>
        <end position="600"/>
    </location>
</feature>
<reference evidence="11 12" key="1">
    <citation type="submission" date="2017-03" db="EMBL/GenBank/DDBJ databases">
        <title>Genomes of endolithic fungi from Antarctica.</title>
        <authorList>
            <person name="Coleine C."/>
            <person name="Masonjones S."/>
            <person name="Stajich J.E."/>
        </authorList>
    </citation>
    <scope>NUCLEOTIDE SEQUENCE [LARGE SCALE GENOMIC DNA]</scope>
    <source>
        <strain evidence="11 12">CCFEE 6314</strain>
    </source>
</reference>
<evidence type="ECO:0000256" key="9">
    <source>
        <dbReference type="SAM" id="MobiDB-lite"/>
    </source>
</evidence>
<dbReference type="InterPro" id="IPR050660">
    <property type="entry name" value="NEK_Ser/Thr_kinase"/>
</dbReference>
<protein>
    <recommendedName>
        <fullName evidence="1">non-specific serine/threonine protein kinase</fullName>
        <ecNumber evidence="1">2.7.11.1</ecNumber>
    </recommendedName>
</protein>
<gene>
    <name evidence="11" type="ORF">B0A52_03168</name>
</gene>
<feature type="region of interest" description="Disordered" evidence="9">
    <location>
        <begin position="317"/>
        <end position="382"/>
    </location>
</feature>
<evidence type="ECO:0000256" key="4">
    <source>
        <dbReference type="ARBA" id="ARBA00022741"/>
    </source>
</evidence>
<dbReference type="PANTHER" id="PTHR43671:SF98">
    <property type="entry name" value="SERINE_THREONINE-PROTEIN KINASE NEK11"/>
    <property type="match status" value="1"/>
</dbReference>
<dbReference type="OrthoDB" id="310217at2759"/>
<evidence type="ECO:0000256" key="8">
    <source>
        <dbReference type="ARBA" id="ARBA00048679"/>
    </source>
</evidence>
<keyword evidence="5" id="KW-0418">Kinase</keyword>
<name>A0A438NAM2_EXOME</name>
<dbReference type="GO" id="GO:0005634">
    <property type="term" value="C:nucleus"/>
    <property type="evidence" value="ECO:0007669"/>
    <property type="project" value="TreeGrafter"/>
</dbReference>
<evidence type="ECO:0000259" key="10">
    <source>
        <dbReference type="PROSITE" id="PS50011"/>
    </source>
</evidence>
<dbReference type="EC" id="2.7.11.1" evidence="1"/>
<evidence type="ECO:0000256" key="7">
    <source>
        <dbReference type="ARBA" id="ARBA00047899"/>
    </source>
</evidence>
<feature type="domain" description="Protein kinase" evidence="10">
    <location>
        <begin position="78"/>
        <end position="569"/>
    </location>
</feature>
<dbReference type="GO" id="GO:0005524">
    <property type="term" value="F:ATP binding"/>
    <property type="evidence" value="ECO:0007669"/>
    <property type="project" value="UniProtKB-KW"/>
</dbReference>
<keyword evidence="3" id="KW-0808">Transferase</keyword>
<comment type="caution">
    <text evidence="11">The sequence shown here is derived from an EMBL/GenBank/DDBJ whole genome shotgun (WGS) entry which is preliminary data.</text>
</comment>
<comment type="catalytic activity">
    <reaction evidence="7">
        <text>L-threonyl-[protein] + ATP = O-phospho-L-threonyl-[protein] + ADP + H(+)</text>
        <dbReference type="Rhea" id="RHEA:46608"/>
        <dbReference type="Rhea" id="RHEA-COMP:11060"/>
        <dbReference type="Rhea" id="RHEA-COMP:11605"/>
        <dbReference type="ChEBI" id="CHEBI:15378"/>
        <dbReference type="ChEBI" id="CHEBI:30013"/>
        <dbReference type="ChEBI" id="CHEBI:30616"/>
        <dbReference type="ChEBI" id="CHEBI:61977"/>
        <dbReference type="ChEBI" id="CHEBI:456216"/>
        <dbReference type="EC" id="2.7.11.1"/>
    </reaction>
</comment>
<comment type="catalytic activity">
    <reaction evidence="8">
        <text>L-seryl-[protein] + ATP = O-phospho-L-seryl-[protein] + ADP + H(+)</text>
        <dbReference type="Rhea" id="RHEA:17989"/>
        <dbReference type="Rhea" id="RHEA-COMP:9863"/>
        <dbReference type="Rhea" id="RHEA-COMP:11604"/>
        <dbReference type="ChEBI" id="CHEBI:15378"/>
        <dbReference type="ChEBI" id="CHEBI:29999"/>
        <dbReference type="ChEBI" id="CHEBI:30616"/>
        <dbReference type="ChEBI" id="CHEBI:83421"/>
        <dbReference type="ChEBI" id="CHEBI:456216"/>
        <dbReference type="EC" id="2.7.11.1"/>
    </reaction>
</comment>
<accession>A0A438NAM2</accession>
<dbReference type="PANTHER" id="PTHR43671">
    <property type="entry name" value="SERINE/THREONINE-PROTEIN KINASE NEK"/>
    <property type="match status" value="1"/>
</dbReference>
<feature type="compositionally biased region" description="Polar residues" evidence="9">
    <location>
        <begin position="333"/>
        <end position="346"/>
    </location>
</feature>